<sequence>MTATDAAVGVGEEAEEEQQPNFLDPVEQFEAQVLQDRRTRYNISTVQAKENGGEEKRNTAAPPMGTEEVEKVLQNVLAAPGGSITTGAAQRRRGFFLEN</sequence>
<feature type="region of interest" description="Disordered" evidence="1">
    <location>
        <begin position="45"/>
        <end position="64"/>
    </location>
</feature>
<dbReference type="Proteomes" id="UP001620645">
    <property type="component" value="Unassembled WGS sequence"/>
</dbReference>
<organism evidence="2 3">
    <name type="scientific">Heterodera schachtii</name>
    <name type="common">Sugarbeet cyst nematode worm</name>
    <name type="synonym">Tylenchus schachtii</name>
    <dbReference type="NCBI Taxonomy" id="97005"/>
    <lineage>
        <taxon>Eukaryota</taxon>
        <taxon>Metazoa</taxon>
        <taxon>Ecdysozoa</taxon>
        <taxon>Nematoda</taxon>
        <taxon>Chromadorea</taxon>
        <taxon>Rhabditida</taxon>
        <taxon>Tylenchina</taxon>
        <taxon>Tylenchomorpha</taxon>
        <taxon>Tylenchoidea</taxon>
        <taxon>Heteroderidae</taxon>
        <taxon>Heteroderinae</taxon>
        <taxon>Heterodera</taxon>
    </lineage>
</organism>
<dbReference type="EMBL" id="JBICCN010000076">
    <property type="protein sequence ID" value="KAL3096180.1"/>
    <property type="molecule type" value="Genomic_DNA"/>
</dbReference>
<dbReference type="AlphaFoldDB" id="A0ABD2JZW2"/>
<evidence type="ECO:0000313" key="3">
    <source>
        <dbReference type="Proteomes" id="UP001620645"/>
    </source>
</evidence>
<evidence type="ECO:0000256" key="1">
    <source>
        <dbReference type="SAM" id="MobiDB-lite"/>
    </source>
</evidence>
<gene>
    <name evidence="2" type="ORF">niasHS_004754</name>
</gene>
<evidence type="ECO:0000313" key="2">
    <source>
        <dbReference type="EMBL" id="KAL3096180.1"/>
    </source>
</evidence>
<protein>
    <submittedName>
        <fullName evidence="2">Uncharacterized protein</fullName>
    </submittedName>
</protein>
<proteinExistence type="predicted"/>
<feature type="region of interest" description="Disordered" evidence="1">
    <location>
        <begin position="1"/>
        <end position="21"/>
    </location>
</feature>
<feature type="compositionally biased region" description="Low complexity" evidence="1">
    <location>
        <begin position="1"/>
        <end position="11"/>
    </location>
</feature>
<reference evidence="2 3" key="1">
    <citation type="submission" date="2024-10" db="EMBL/GenBank/DDBJ databases">
        <authorList>
            <person name="Kim D."/>
        </authorList>
    </citation>
    <scope>NUCLEOTIDE SEQUENCE [LARGE SCALE GENOMIC DNA]</scope>
    <source>
        <strain evidence="2">Taebaek</strain>
    </source>
</reference>
<accession>A0ABD2JZW2</accession>
<keyword evidence="3" id="KW-1185">Reference proteome</keyword>
<name>A0ABD2JZW2_HETSC</name>
<comment type="caution">
    <text evidence="2">The sequence shown here is derived from an EMBL/GenBank/DDBJ whole genome shotgun (WGS) entry which is preliminary data.</text>
</comment>